<evidence type="ECO:0000313" key="4">
    <source>
        <dbReference type="Proteomes" id="UP000009046"/>
    </source>
</evidence>
<dbReference type="KEGG" id="phu:Phum_PHUM029780"/>
<protein>
    <submittedName>
        <fullName evidence="2 3">Uncharacterized protein</fullName>
    </submittedName>
</protein>
<organism>
    <name type="scientific">Pediculus humanus subsp. corporis</name>
    <name type="common">Body louse</name>
    <dbReference type="NCBI Taxonomy" id="121224"/>
    <lineage>
        <taxon>Eukaryota</taxon>
        <taxon>Metazoa</taxon>
        <taxon>Ecdysozoa</taxon>
        <taxon>Arthropoda</taxon>
        <taxon>Hexapoda</taxon>
        <taxon>Insecta</taxon>
        <taxon>Pterygota</taxon>
        <taxon>Neoptera</taxon>
        <taxon>Paraneoptera</taxon>
        <taxon>Psocodea</taxon>
        <taxon>Troctomorpha</taxon>
        <taxon>Phthiraptera</taxon>
        <taxon>Anoplura</taxon>
        <taxon>Pediculidae</taxon>
        <taxon>Pediculus</taxon>
    </lineage>
</organism>
<evidence type="ECO:0000313" key="2">
    <source>
        <dbReference type="EMBL" id="EEB10284.1"/>
    </source>
</evidence>
<reference evidence="3" key="3">
    <citation type="submission" date="2021-02" db="UniProtKB">
        <authorList>
            <consortium name="EnsemblMetazoa"/>
        </authorList>
    </citation>
    <scope>IDENTIFICATION</scope>
    <source>
        <strain evidence="3">USDA</strain>
    </source>
</reference>
<proteinExistence type="predicted"/>
<dbReference type="CTD" id="8232257"/>
<dbReference type="AlphaFoldDB" id="E0VA78"/>
<feature type="region of interest" description="Disordered" evidence="1">
    <location>
        <begin position="30"/>
        <end position="86"/>
    </location>
</feature>
<name>E0VA78_PEDHC</name>
<dbReference type="Proteomes" id="UP000009046">
    <property type="component" value="Unassembled WGS sequence"/>
</dbReference>
<keyword evidence="4" id="KW-1185">Reference proteome</keyword>
<feature type="compositionally biased region" description="Basic and acidic residues" evidence="1">
    <location>
        <begin position="30"/>
        <end position="40"/>
    </location>
</feature>
<dbReference type="EMBL" id="DS235005">
    <property type="protein sequence ID" value="EEB10284.1"/>
    <property type="molecule type" value="Genomic_DNA"/>
</dbReference>
<reference evidence="2" key="1">
    <citation type="submission" date="2007-04" db="EMBL/GenBank/DDBJ databases">
        <title>Annotation of Pediculus humanus corporis strain USDA.</title>
        <authorList>
            <person name="Kirkness E."/>
            <person name="Hannick L."/>
            <person name="Hass B."/>
            <person name="Bruggner R."/>
            <person name="Lawson D."/>
            <person name="Bidwell S."/>
            <person name="Joardar V."/>
            <person name="Caler E."/>
            <person name="Walenz B."/>
            <person name="Inman J."/>
            <person name="Schobel S."/>
            <person name="Galinsky K."/>
            <person name="Amedeo P."/>
            <person name="Strausberg R."/>
        </authorList>
    </citation>
    <scope>NUCLEOTIDE SEQUENCE</scope>
    <source>
        <strain evidence="2">USDA</strain>
    </source>
</reference>
<accession>E0VA78</accession>
<dbReference type="HOGENOM" id="CLU_2187055_0_0_1"/>
<gene>
    <name evidence="3" type="primary">8232257</name>
    <name evidence="2" type="ORF">Phum_PHUM029780</name>
</gene>
<dbReference type="InParanoid" id="E0VA78"/>
<dbReference type="RefSeq" id="XP_002423022.1">
    <property type="nucleotide sequence ID" value="XM_002422977.1"/>
</dbReference>
<dbReference type="EMBL" id="AAZO01000358">
    <property type="status" value="NOT_ANNOTATED_CDS"/>
    <property type="molecule type" value="Genomic_DNA"/>
</dbReference>
<dbReference type="VEuPathDB" id="VectorBase:PHUM029780"/>
<dbReference type="EnsemblMetazoa" id="PHUM029780-RA">
    <property type="protein sequence ID" value="PHUM029780-PA"/>
    <property type="gene ID" value="PHUM029780"/>
</dbReference>
<sequence length="109" mass="12980">MFDFGQDSIVYQEAIPYNCEKYFSSNRERYGYGRDSEKYGYGRGSCSPARSYSNTRSRRRSPDSPSRMRHRSSSRSKNSNRVTFEQTYSHTHRDYYLHVYYSSKYLTGI</sequence>
<evidence type="ECO:0000313" key="3">
    <source>
        <dbReference type="EnsemblMetazoa" id="PHUM029780-PA"/>
    </source>
</evidence>
<evidence type="ECO:0000256" key="1">
    <source>
        <dbReference type="SAM" id="MobiDB-lite"/>
    </source>
</evidence>
<reference evidence="2" key="2">
    <citation type="submission" date="2007-04" db="EMBL/GenBank/DDBJ databases">
        <title>The genome of the human body louse.</title>
        <authorList>
            <consortium name="The Human Body Louse Genome Consortium"/>
            <person name="Kirkness E."/>
            <person name="Walenz B."/>
            <person name="Hass B."/>
            <person name="Bruggner R."/>
            <person name="Strausberg R."/>
        </authorList>
    </citation>
    <scope>NUCLEOTIDE SEQUENCE</scope>
    <source>
        <strain evidence="2">USDA</strain>
    </source>
</reference>
<dbReference type="GeneID" id="8232257"/>